<keyword evidence="3" id="KW-1185">Reference proteome</keyword>
<organism evidence="2 3">
    <name type="scientific">Paenibacillus etheri</name>
    <dbReference type="NCBI Taxonomy" id="1306852"/>
    <lineage>
        <taxon>Bacteria</taxon>
        <taxon>Bacillati</taxon>
        <taxon>Bacillota</taxon>
        <taxon>Bacilli</taxon>
        <taxon>Bacillales</taxon>
        <taxon>Paenibacillaceae</taxon>
        <taxon>Paenibacillus</taxon>
    </lineage>
</organism>
<accession>A0A0W1B350</accession>
<dbReference type="OrthoDB" id="2665116at2"/>
<dbReference type="AlphaFoldDB" id="A0A0W1B350"/>
<evidence type="ECO:0000256" key="1">
    <source>
        <dbReference type="SAM" id="Phobius"/>
    </source>
</evidence>
<proteinExistence type="predicted"/>
<comment type="caution">
    <text evidence="2">The sequence shown here is derived from an EMBL/GenBank/DDBJ whole genome shotgun (WGS) entry which is preliminary data.</text>
</comment>
<dbReference type="EMBL" id="LCZJ02000016">
    <property type="protein sequence ID" value="KTD87982.1"/>
    <property type="molecule type" value="Genomic_DNA"/>
</dbReference>
<protein>
    <submittedName>
        <fullName evidence="2">Uncharacterized protein</fullName>
    </submittedName>
</protein>
<evidence type="ECO:0000313" key="3">
    <source>
        <dbReference type="Proteomes" id="UP000054709"/>
    </source>
</evidence>
<gene>
    <name evidence="2" type="ORF">UQ64_07685</name>
</gene>
<name>A0A0W1B350_9BACL</name>
<keyword evidence="1" id="KW-1133">Transmembrane helix</keyword>
<evidence type="ECO:0000313" key="2">
    <source>
        <dbReference type="EMBL" id="KTD87982.1"/>
    </source>
</evidence>
<keyword evidence="1" id="KW-0472">Membrane</keyword>
<feature type="transmembrane region" description="Helical" evidence="1">
    <location>
        <begin position="80"/>
        <end position="97"/>
    </location>
</feature>
<dbReference type="RefSeq" id="WP_060622288.1">
    <property type="nucleotide sequence ID" value="NZ_LCZJ02000016.1"/>
</dbReference>
<dbReference type="Proteomes" id="UP000054709">
    <property type="component" value="Unassembled WGS sequence"/>
</dbReference>
<sequence>MQYIARMSLPWLLRLLLVVGLISSFPPPWSGSLTTTKQEHTSPEIEHYERKFTPPVRTVPKMIPQIGTIKIYEQWGQRSIALTAILPMLSIIFRPVIYKFMLRLRLYVLKFTSHFVALHPTQFI</sequence>
<keyword evidence="1" id="KW-0812">Transmembrane</keyword>
<reference evidence="2 3" key="1">
    <citation type="journal article" date="2015" name="Int. Biodeterior. Biodegradation">
        <title>Physiological and genetic screening methods for the isolation of methyl tert-butyl ether-degrading bacteria for bioremediation purposes.</title>
        <authorList>
            <person name="Guisado I.M."/>
            <person name="Purswani J."/>
            <person name="Gonzalez Lopez J."/>
            <person name="Pozo C."/>
        </authorList>
    </citation>
    <scope>NUCLEOTIDE SEQUENCE [LARGE SCALE GENOMIC DNA]</scope>
    <source>
        <strain evidence="2 3">SH7</strain>
    </source>
</reference>